<name>A0ABS7NKW9_9RHOB</name>
<comment type="caution">
    <text evidence="1">The sequence shown here is derived from an EMBL/GenBank/DDBJ whole genome shotgun (WGS) entry which is preliminary data.</text>
</comment>
<evidence type="ECO:0000313" key="1">
    <source>
        <dbReference type="EMBL" id="MBY6141824.1"/>
    </source>
</evidence>
<dbReference type="RefSeq" id="WP_222509773.1">
    <property type="nucleotide sequence ID" value="NZ_JAHVJA010000014.1"/>
</dbReference>
<proteinExistence type="predicted"/>
<protein>
    <submittedName>
        <fullName evidence="1">Uncharacterized protein</fullName>
    </submittedName>
</protein>
<gene>
    <name evidence="1" type="ORF">KUV26_20495</name>
</gene>
<accession>A0ABS7NKW9</accession>
<organism evidence="1 2">
    <name type="scientific">Leisingera daeponensis</name>
    <dbReference type="NCBI Taxonomy" id="405746"/>
    <lineage>
        <taxon>Bacteria</taxon>
        <taxon>Pseudomonadati</taxon>
        <taxon>Pseudomonadota</taxon>
        <taxon>Alphaproteobacteria</taxon>
        <taxon>Rhodobacterales</taxon>
        <taxon>Roseobacteraceae</taxon>
        <taxon>Leisingera</taxon>
    </lineage>
</organism>
<evidence type="ECO:0000313" key="2">
    <source>
        <dbReference type="Proteomes" id="UP000766629"/>
    </source>
</evidence>
<keyword evidence="2" id="KW-1185">Reference proteome</keyword>
<sequence>MLERLVFTLLSGAQNDAVAAILLLRARAAKKSKVQVGLLPQIRRTGREWLFSEIETVYLVRLGPAVRRDEPDFCPCGICMRRKCSLASHGSGCEAAIAGIAVIEKTVMPKADRHSNARPPETRL</sequence>
<dbReference type="Proteomes" id="UP000766629">
    <property type="component" value="Unassembled WGS sequence"/>
</dbReference>
<reference evidence="1 2" key="1">
    <citation type="submission" date="2021-06" db="EMBL/GenBank/DDBJ databases">
        <title>50 bacteria genomes isolated from Dapeng, Shenzhen, China.</title>
        <authorList>
            <person name="Zheng W."/>
            <person name="Yu S."/>
            <person name="Huang Y."/>
        </authorList>
    </citation>
    <scope>NUCLEOTIDE SEQUENCE [LARGE SCALE GENOMIC DNA]</scope>
    <source>
        <strain evidence="1 2">DP1N14-2</strain>
    </source>
</reference>
<dbReference type="EMBL" id="JAHVJA010000014">
    <property type="protein sequence ID" value="MBY6141824.1"/>
    <property type="molecule type" value="Genomic_DNA"/>
</dbReference>